<gene>
    <name evidence="2" type="ORF">Taro_020661</name>
</gene>
<reference evidence="2" key="1">
    <citation type="submission" date="2017-07" db="EMBL/GenBank/DDBJ databases">
        <title>Taro Niue Genome Assembly and Annotation.</title>
        <authorList>
            <person name="Atibalentja N."/>
            <person name="Keating K."/>
            <person name="Fields C.J."/>
        </authorList>
    </citation>
    <scope>NUCLEOTIDE SEQUENCE</scope>
    <source>
        <strain evidence="2">Niue_2</strain>
        <tissue evidence="2">Leaf</tissue>
    </source>
</reference>
<proteinExistence type="predicted"/>
<evidence type="ECO:0000313" key="3">
    <source>
        <dbReference type="Proteomes" id="UP000652761"/>
    </source>
</evidence>
<feature type="chain" id="PRO_5032327367" evidence="1">
    <location>
        <begin position="22"/>
        <end position="69"/>
    </location>
</feature>
<dbReference type="Proteomes" id="UP000652761">
    <property type="component" value="Unassembled WGS sequence"/>
</dbReference>
<dbReference type="EMBL" id="NMUH01001031">
    <property type="protein sequence ID" value="MQL88119.1"/>
    <property type="molecule type" value="Genomic_DNA"/>
</dbReference>
<keyword evidence="3" id="KW-1185">Reference proteome</keyword>
<sequence>SLAISRRFLVLLVPVLRWCRLHRVGDVLVVVGARRRWPLRREGPNGSALHLESSSFPLLTVPVAPVLVP</sequence>
<evidence type="ECO:0000256" key="1">
    <source>
        <dbReference type="SAM" id="SignalP"/>
    </source>
</evidence>
<evidence type="ECO:0000313" key="2">
    <source>
        <dbReference type="EMBL" id="MQL88119.1"/>
    </source>
</evidence>
<keyword evidence="1" id="KW-0732">Signal</keyword>
<name>A0A843V967_COLES</name>
<organism evidence="2 3">
    <name type="scientific">Colocasia esculenta</name>
    <name type="common">Wild taro</name>
    <name type="synonym">Arum esculentum</name>
    <dbReference type="NCBI Taxonomy" id="4460"/>
    <lineage>
        <taxon>Eukaryota</taxon>
        <taxon>Viridiplantae</taxon>
        <taxon>Streptophyta</taxon>
        <taxon>Embryophyta</taxon>
        <taxon>Tracheophyta</taxon>
        <taxon>Spermatophyta</taxon>
        <taxon>Magnoliopsida</taxon>
        <taxon>Liliopsida</taxon>
        <taxon>Araceae</taxon>
        <taxon>Aroideae</taxon>
        <taxon>Colocasieae</taxon>
        <taxon>Colocasia</taxon>
    </lineage>
</organism>
<feature type="non-terminal residue" evidence="2">
    <location>
        <position position="69"/>
    </location>
</feature>
<protein>
    <submittedName>
        <fullName evidence="2">Uncharacterized protein</fullName>
    </submittedName>
</protein>
<comment type="caution">
    <text evidence="2">The sequence shown here is derived from an EMBL/GenBank/DDBJ whole genome shotgun (WGS) entry which is preliminary data.</text>
</comment>
<feature type="non-terminal residue" evidence="2">
    <location>
        <position position="1"/>
    </location>
</feature>
<accession>A0A843V967</accession>
<dbReference type="AlphaFoldDB" id="A0A843V967"/>
<feature type="signal peptide" evidence="1">
    <location>
        <begin position="1"/>
        <end position="21"/>
    </location>
</feature>